<evidence type="ECO:0000256" key="3">
    <source>
        <dbReference type="ARBA" id="ARBA00022676"/>
    </source>
</evidence>
<name>A0ABV5W9T0_9BACI</name>
<dbReference type="RefSeq" id="WP_379947667.1">
    <property type="nucleotide sequence ID" value="NZ_JBHMAF010000010.1"/>
</dbReference>
<dbReference type="PANTHER" id="PTHR43179">
    <property type="entry name" value="RHAMNOSYLTRANSFERASE WBBL"/>
    <property type="match status" value="1"/>
</dbReference>
<gene>
    <name evidence="6" type="ORF">ACFFMS_02185</name>
</gene>
<keyword evidence="7" id="KW-1185">Reference proteome</keyword>
<evidence type="ECO:0000313" key="7">
    <source>
        <dbReference type="Proteomes" id="UP001589609"/>
    </source>
</evidence>
<dbReference type="SUPFAM" id="SSF53448">
    <property type="entry name" value="Nucleotide-diphospho-sugar transferases"/>
    <property type="match status" value="1"/>
</dbReference>
<dbReference type="Proteomes" id="UP001589609">
    <property type="component" value="Unassembled WGS sequence"/>
</dbReference>
<sequence>MLGDTVASIMVTYNPDSDVVENAKSIVQSCAKLIIIDNGSNPDSKVYLQELEKEQKTTIIWNKENVGLGRALNQGIQFILNAEELRHVKWIATFDQDSTVQADYFEKMLQSYESFSEKEAVAILAPSWIEQKLETDGALPGKQNLELQEQRTVITSGSLMKKVAFQKIGFFEEDYFIDFLDHELCLRARSHGYKIFIVPQVTMLHNLGNTQEHALLGSRVKATNHNYIRRYYITRNRLYTYKKYFRTEQEWIKEDFIATAKEFIIILLFEQNRLKKLGSMTRGVWDALRGKKGAL</sequence>
<keyword evidence="3" id="KW-0328">Glycosyltransferase</keyword>
<evidence type="ECO:0000313" key="6">
    <source>
        <dbReference type="EMBL" id="MFB9757354.1"/>
    </source>
</evidence>
<dbReference type="PANTHER" id="PTHR43179:SF12">
    <property type="entry name" value="GALACTOFURANOSYLTRANSFERASE GLFT2"/>
    <property type="match status" value="1"/>
</dbReference>
<proteinExistence type="inferred from homology"/>
<evidence type="ECO:0000256" key="2">
    <source>
        <dbReference type="ARBA" id="ARBA00006739"/>
    </source>
</evidence>
<accession>A0ABV5W9T0</accession>
<keyword evidence="4" id="KW-0808">Transferase</keyword>
<dbReference type="Pfam" id="PF00535">
    <property type="entry name" value="Glycos_transf_2"/>
    <property type="match status" value="1"/>
</dbReference>
<comment type="caution">
    <text evidence="6">The sequence shown here is derived from an EMBL/GenBank/DDBJ whole genome shotgun (WGS) entry which is preliminary data.</text>
</comment>
<reference evidence="6 7" key="1">
    <citation type="submission" date="2024-09" db="EMBL/GenBank/DDBJ databases">
        <authorList>
            <person name="Sun Q."/>
            <person name="Mori K."/>
        </authorList>
    </citation>
    <scope>NUCLEOTIDE SEQUENCE [LARGE SCALE GENOMIC DNA]</scope>
    <source>
        <strain evidence="6 7">JCM 11201</strain>
    </source>
</reference>
<protein>
    <submittedName>
        <fullName evidence="6">Glycosyltransferase family 2 protein</fullName>
    </submittedName>
</protein>
<evidence type="ECO:0000256" key="4">
    <source>
        <dbReference type="ARBA" id="ARBA00022679"/>
    </source>
</evidence>
<evidence type="ECO:0000259" key="5">
    <source>
        <dbReference type="Pfam" id="PF00535"/>
    </source>
</evidence>
<organism evidence="6 7">
    <name type="scientific">Ectobacillus funiculus</name>
    <dbReference type="NCBI Taxonomy" id="137993"/>
    <lineage>
        <taxon>Bacteria</taxon>
        <taxon>Bacillati</taxon>
        <taxon>Bacillota</taxon>
        <taxon>Bacilli</taxon>
        <taxon>Bacillales</taxon>
        <taxon>Bacillaceae</taxon>
        <taxon>Ectobacillus</taxon>
    </lineage>
</organism>
<dbReference type="Gene3D" id="3.90.550.10">
    <property type="entry name" value="Spore Coat Polysaccharide Biosynthesis Protein SpsA, Chain A"/>
    <property type="match status" value="1"/>
</dbReference>
<dbReference type="EMBL" id="JBHMAF010000010">
    <property type="protein sequence ID" value="MFB9757354.1"/>
    <property type="molecule type" value="Genomic_DNA"/>
</dbReference>
<dbReference type="InterPro" id="IPR001173">
    <property type="entry name" value="Glyco_trans_2-like"/>
</dbReference>
<dbReference type="InterPro" id="IPR029044">
    <property type="entry name" value="Nucleotide-diphossugar_trans"/>
</dbReference>
<comment type="pathway">
    <text evidence="1">Cell wall biogenesis; cell wall polysaccharide biosynthesis.</text>
</comment>
<feature type="domain" description="Glycosyltransferase 2-like" evidence="5">
    <location>
        <begin position="9"/>
        <end position="114"/>
    </location>
</feature>
<dbReference type="CDD" id="cd02526">
    <property type="entry name" value="GT2_RfbF_like"/>
    <property type="match status" value="1"/>
</dbReference>
<comment type="similarity">
    <text evidence="2">Belongs to the glycosyltransferase 2 family.</text>
</comment>
<evidence type="ECO:0000256" key="1">
    <source>
        <dbReference type="ARBA" id="ARBA00004776"/>
    </source>
</evidence>